<keyword evidence="2" id="KW-1185">Reference proteome</keyword>
<reference evidence="1" key="1">
    <citation type="submission" date="2018-02" db="EMBL/GenBank/DDBJ databases">
        <title>The genomes of Aspergillus section Nigri reveals drivers in fungal speciation.</title>
        <authorList>
            <consortium name="DOE Joint Genome Institute"/>
            <person name="Vesth T.C."/>
            <person name="Nybo J."/>
            <person name="Theobald S."/>
            <person name="Brandl J."/>
            <person name="Frisvad J.C."/>
            <person name="Nielsen K.F."/>
            <person name="Lyhne E.K."/>
            <person name="Kogle M.E."/>
            <person name="Kuo A."/>
            <person name="Riley R."/>
            <person name="Clum A."/>
            <person name="Nolan M."/>
            <person name="Lipzen A."/>
            <person name="Salamov A."/>
            <person name="Henrissat B."/>
            <person name="Wiebenga A."/>
            <person name="De vries R.P."/>
            <person name="Grigoriev I.V."/>
            <person name="Mortensen U.H."/>
            <person name="Andersen M.R."/>
            <person name="Baker S.E."/>
        </authorList>
    </citation>
    <scope>NUCLEOTIDE SEQUENCE</scope>
    <source>
        <strain evidence="1">CBS 121060</strain>
    </source>
</reference>
<sequence length="150" mass="16756">MAVPLVHLLSSPRARTAARTVPVRLPPRKQCLAAPVDPRQYQSLKAASSAAVSQGQLYSGTFRCRVPWQSIHCCVPSATLRLNCVECDDCPCLLRSHLRAEIVLGWPQLETNPTVVPRCTEERDILGFLLGYHSYSETGHRKYVSFVLIR</sequence>
<organism evidence="1 2">
    <name type="scientific">Aspergillus aculeatinus CBS 121060</name>
    <dbReference type="NCBI Taxonomy" id="1448322"/>
    <lineage>
        <taxon>Eukaryota</taxon>
        <taxon>Fungi</taxon>
        <taxon>Dikarya</taxon>
        <taxon>Ascomycota</taxon>
        <taxon>Pezizomycotina</taxon>
        <taxon>Eurotiomycetes</taxon>
        <taxon>Eurotiomycetidae</taxon>
        <taxon>Eurotiales</taxon>
        <taxon>Aspergillaceae</taxon>
        <taxon>Aspergillus</taxon>
        <taxon>Aspergillus subgen. Circumdati</taxon>
    </lineage>
</organism>
<dbReference type="Proteomes" id="UP000249661">
    <property type="component" value="Unassembled WGS sequence"/>
</dbReference>
<protein>
    <submittedName>
        <fullName evidence="1">Uncharacterized protein</fullName>
    </submittedName>
</protein>
<evidence type="ECO:0000313" key="1">
    <source>
        <dbReference type="EMBL" id="RAH75258.1"/>
    </source>
</evidence>
<evidence type="ECO:0000313" key="2">
    <source>
        <dbReference type="Proteomes" id="UP000249661"/>
    </source>
</evidence>
<gene>
    <name evidence="1" type="ORF">BO66DRAFT_4128</name>
</gene>
<accession>A0ACD1HNS7</accession>
<proteinExistence type="predicted"/>
<name>A0ACD1HNS7_9EURO</name>
<dbReference type="EMBL" id="KZ824933">
    <property type="protein sequence ID" value="RAH75258.1"/>
    <property type="molecule type" value="Genomic_DNA"/>
</dbReference>